<dbReference type="Proteomes" id="UP000243807">
    <property type="component" value="Chromosome"/>
</dbReference>
<dbReference type="EMBL" id="CP019434">
    <property type="protein sequence ID" value="APZ44278.1"/>
    <property type="molecule type" value="Genomic_DNA"/>
</dbReference>
<dbReference type="PANTHER" id="PTHR33269">
    <property type="entry name" value="NADH-UBIQUINONE OXIDOREDUCTASE CHAIN 6"/>
    <property type="match status" value="1"/>
</dbReference>
<dbReference type="KEGG" id="afy:BW247_15235"/>
<dbReference type="AlphaFoldDB" id="A0A1P8UKB7"/>
<feature type="transmembrane region" description="Helical" evidence="4">
    <location>
        <begin position="60"/>
        <end position="79"/>
    </location>
</feature>
<comment type="subcellular location">
    <subcellularLocation>
        <location evidence="4">Cell membrane</location>
        <topology evidence="4">Multi-pass membrane protein</topology>
    </subcellularLocation>
</comment>
<keyword evidence="4" id="KW-0472">Membrane</keyword>
<sequence>MVWNVIFGLTVALMLGSALAALFARQAMYGALYLVISMIAVAMLYYLLGAPFISALQVSLYVGAIVVLLVFMITMLNRVPARRRKRRGGVLWPLLLLALLLAEGVMVFAFRVQAPTQAVVAVGPKAVGAELFGHYLLLVEATALLLLAALTAVLHLSRKGEEAS</sequence>
<gene>
    <name evidence="5" type="ORF">BW247_15235</name>
</gene>
<evidence type="ECO:0000256" key="2">
    <source>
        <dbReference type="ARBA" id="ARBA00019907"/>
    </source>
</evidence>
<evidence type="ECO:0000256" key="3">
    <source>
        <dbReference type="ARBA" id="ARBA00025811"/>
    </source>
</evidence>
<keyword evidence="4" id="KW-1133">Transmembrane helix</keyword>
<protein>
    <recommendedName>
        <fullName evidence="2 4">NADH-quinone oxidoreductase subunit J</fullName>
        <ecNumber evidence="4">7.1.1.-</ecNumber>
    </recommendedName>
</protein>
<evidence type="ECO:0000313" key="5">
    <source>
        <dbReference type="EMBL" id="APZ44278.1"/>
    </source>
</evidence>
<dbReference type="Gene3D" id="1.20.120.1200">
    <property type="entry name" value="NADH-ubiquinone/plastoquinone oxidoreductase chain 6, subunit NuoJ"/>
    <property type="match status" value="1"/>
</dbReference>
<comment type="function">
    <text evidence="4">NDH-1 shuttles electrons from NADH, via FMN and iron-sulfur (Fe-S) centers, to quinones in the respiratory chain. Couples the redox reaction to proton translocation (for every two electrons transferred, four hydrogen ions are translocated across the cytoplasmic membrane), and thus conserves the redox energy in a proton gradient.</text>
</comment>
<name>A0A1P8UKB7_9GAMM</name>
<evidence type="ECO:0000256" key="4">
    <source>
        <dbReference type="RuleBase" id="RU004429"/>
    </source>
</evidence>
<feature type="transmembrane region" description="Helical" evidence="4">
    <location>
        <begin position="6"/>
        <end position="24"/>
    </location>
</feature>
<dbReference type="GO" id="GO:0048038">
    <property type="term" value="F:quinone binding"/>
    <property type="evidence" value="ECO:0007669"/>
    <property type="project" value="UniProtKB-UniRule"/>
</dbReference>
<dbReference type="Pfam" id="PF00499">
    <property type="entry name" value="Oxidored_q3"/>
    <property type="match status" value="1"/>
</dbReference>
<dbReference type="InterPro" id="IPR042106">
    <property type="entry name" value="Nuo/plastoQ_OxRdtase_6_NuoJ"/>
</dbReference>
<keyword evidence="4" id="KW-1003">Cell membrane</keyword>
<keyword evidence="4" id="KW-0812">Transmembrane</keyword>
<dbReference type="OrthoDB" id="9790848at2"/>
<dbReference type="STRING" id="1765967.BW247_15235"/>
<keyword evidence="6" id="KW-1185">Reference proteome</keyword>
<accession>A0A1P8UKB7</accession>
<proteinExistence type="inferred from homology"/>
<organism evidence="5 6">
    <name type="scientific">Acidihalobacter ferrooxydans</name>
    <dbReference type="NCBI Taxonomy" id="1765967"/>
    <lineage>
        <taxon>Bacteria</taxon>
        <taxon>Pseudomonadati</taxon>
        <taxon>Pseudomonadota</taxon>
        <taxon>Gammaproteobacteria</taxon>
        <taxon>Chromatiales</taxon>
        <taxon>Ectothiorhodospiraceae</taxon>
        <taxon>Acidihalobacter</taxon>
    </lineage>
</organism>
<dbReference type="GO" id="GO:0005886">
    <property type="term" value="C:plasma membrane"/>
    <property type="evidence" value="ECO:0007669"/>
    <property type="project" value="UniProtKB-SubCell"/>
</dbReference>
<dbReference type="RefSeq" id="WP_076837916.1">
    <property type="nucleotide sequence ID" value="NZ_CP019434.1"/>
</dbReference>
<comment type="subunit">
    <text evidence="3">Composed of 13 different subunits. Subunits NuoA, H, J, K, L, M, N constitute the membrane sector of the complex.</text>
</comment>
<evidence type="ECO:0000256" key="1">
    <source>
        <dbReference type="ARBA" id="ARBA00005698"/>
    </source>
</evidence>
<evidence type="ECO:0000313" key="6">
    <source>
        <dbReference type="Proteomes" id="UP000243807"/>
    </source>
</evidence>
<dbReference type="InterPro" id="IPR001457">
    <property type="entry name" value="NADH_UbQ/plastoQ_OxRdtase_su6"/>
</dbReference>
<reference evidence="5 6" key="1">
    <citation type="submission" date="2017-01" db="EMBL/GenBank/DDBJ databases">
        <title>Draft sequence of Acidihalobacter ferrooxidans strain DSM 14175 (strain V8).</title>
        <authorList>
            <person name="Khaleque H.N."/>
            <person name="Ramsay J.P."/>
            <person name="Murphy R.J.T."/>
            <person name="Kaksonen A.H."/>
            <person name="Boxall N.J."/>
            <person name="Watkin E.L.J."/>
        </authorList>
    </citation>
    <scope>NUCLEOTIDE SEQUENCE [LARGE SCALE GENOMIC DNA]</scope>
    <source>
        <strain evidence="5 6">V8</strain>
    </source>
</reference>
<dbReference type="EC" id="7.1.1.-" evidence="4"/>
<comment type="catalytic activity">
    <reaction evidence="4">
        <text>a quinone + NADH + 5 H(+)(in) = a quinol + NAD(+) + 4 H(+)(out)</text>
        <dbReference type="Rhea" id="RHEA:57888"/>
        <dbReference type="ChEBI" id="CHEBI:15378"/>
        <dbReference type="ChEBI" id="CHEBI:24646"/>
        <dbReference type="ChEBI" id="CHEBI:57540"/>
        <dbReference type="ChEBI" id="CHEBI:57945"/>
        <dbReference type="ChEBI" id="CHEBI:132124"/>
    </reaction>
</comment>
<dbReference type="PANTHER" id="PTHR33269:SF17">
    <property type="entry name" value="NADH-UBIQUINONE OXIDOREDUCTASE CHAIN 6"/>
    <property type="match status" value="1"/>
</dbReference>
<feature type="transmembrane region" description="Helical" evidence="4">
    <location>
        <begin position="132"/>
        <end position="156"/>
    </location>
</feature>
<feature type="transmembrane region" description="Helical" evidence="4">
    <location>
        <begin position="91"/>
        <end position="112"/>
    </location>
</feature>
<dbReference type="GO" id="GO:0008137">
    <property type="term" value="F:NADH dehydrogenase (ubiquinone) activity"/>
    <property type="evidence" value="ECO:0007669"/>
    <property type="project" value="UniProtKB-UniRule"/>
</dbReference>
<keyword evidence="4" id="KW-0520">NAD</keyword>
<comment type="similarity">
    <text evidence="1 4">Belongs to the complex I subunit 6 family.</text>
</comment>
<feature type="transmembrane region" description="Helical" evidence="4">
    <location>
        <begin position="31"/>
        <end position="48"/>
    </location>
</feature>
<keyword evidence="4" id="KW-0874">Quinone</keyword>